<organism evidence="1 2">
    <name type="scientific">Mycena pura</name>
    <dbReference type="NCBI Taxonomy" id="153505"/>
    <lineage>
        <taxon>Eukaryota</taxon>
        <taxon>Fungi</taxon>
        <taxon>Dikarya</taxon>
        <taxon>Basidiomycota</taxon>
        <taxon>Agaricomycotina</taxon>
        <taxon>Agaricomycetes</taxon>
        <taxon>Agaricomycetidae</taxon>
        <taxon>Agaricales</taxon>
        <taxon>Marasmiineae</taxon>
        <taxon>Mycenaceae</taxon>
        <taxon>Mycena</taxon>
    </lineage>
</organism>
<feature type="non-terminal residue" evidence="1">
    <location>
        <position position="111"/>
    </location>
</feature>
<evidence type="ECO:0000313" key="2">
    <source>
        <dbReference type="Proteomes" id="UP001219525"/>
    </source>
</evidence>
<dbReference type="SUPFAM" id="SSF56112">
    <property type="entry name" value="Protein kinase-like (PK-like)"/>
    <property type="match status" value="1"/>
</dbReference>
<gene>
    <name evidence="1" type="ORF">GGX14DRAFT_314444</name>
</gene>
<accession>A0AAD6YBX1</accession>
<keyword evidence="2" id="KW-1185">Reference proteome</keyword>
<dbReference type="InterPro" id="IPR011009">
    <property type="entry name" value="Kinase-like_dom_sf"/>
</dbReference>
<evidence type="ECO:0008006" key="3">
    <source>
        <dbReference type="Google" id="ProtNLM"/>
    </source>
</evidence>
<dbReference type="AlphaFoldDB" id="A0AAD6YBX1"/>
<protein>
    <recommendedName>
        <fullName evidence="3">Protein kinase domain-containing protein</fullName>
    </recommendedName>
</protein>
<name>A0AAD6YBX1_9AGAR</name>
<reference evidence="1" key="1">
    <citation type="submission" date="2023-03" db="EMBL/GenBank/DDBJ databases">
        <title>Massive genome expansion in bonnet fungi (Mycena s.s.) driven by repeated elements and novel gene families across ecological guilds.</title>
        <authorList>
            <consortium name="Lawrence Berkeley National Laboratory"/>
            <person name="Harder C.B."/>
            <person name="Miyauchi S."/>
            <person name="Viragh M."/>
            <person name="Kuo A."/>
            <person name="Thoen E."/>
            <person name="Andreopoulos B."/>
            <person name="Lu D."/>
            <person name="Skrede I."/>
            <person name="Drula E."/>
            <person name="Henrissat B."/>
            <person name="Morin E."/>
            <person name="Kohler A."/>
            <person name="Barry K."/>
            <person name="LaButti K."/>
            <person name="Morin E."/>
            <person name="Salamov A."/>
            <person name="Lipzen A."/>
            <person name="Mereny Z."/>
            <person name="Hegedus B."/>
            <person name="Baldrian P."/>
            <person name="Stursova M."/>
            <person name="Weitz H."/>
            <person name="Taylor A."/>
            <person name="Grigoriev I.V."/>
            <person name="Nagy L.G."/>
            <person name="Martin F."/>
            <person name="Kauserud H."/>
        </authorList>
    </citation>
    <scope>NUCLEOTIDE SEQUENCE</scope>
    <source>
        <strain evidence="1">9144</strain>
    </source>
</reference>
<comment type="caution">
    <text evidence="1">The sequence shown here is derived from an EMBL/GenBank/DDBJ whole genome shotgun (WGS) entry which is preliminary data.</text>
</comment>
<sequence>LRQEALVYETLTSLQGSVLPQMVGFFEGDGWTILVTKDCGRALTDSNLLSLSLQQREMLWQHACSIHVSGVAHHDLETRNLVVSSSGSVRIIDLAYAELGHQCVKATCEEL</sequence>
<dbReference type="Proteomes" id="UP001219525">
    <property type="component" value="Unassembled WGS sequence"/>
</dbReference>
<proteinExistence type="predicted"/>
<evidence type="ECO:0000313" key="1">
    <source>
        <dbReference type="EMBL" id="KAJ7208043.1"/>
    </source>
</evidence>
<feature type="non-terminal residue" evidence="1">
    <location>
        <position position="1"/>
    </location>
</feature>
<dbReference type="EMBL" id="JARJCW010000035">
    <property type="protein sequence ID" value="KAJ7208043.1"/>
    <property type="molecule type" value="Genomic_DNA"/>
</dbReference>